<dbReference type="Proteomes" id="UP000278627">
    <property type="component" value="Unassembled WGS sequence"/>
</dbReference>
<name>A0A0N4TFQ8_BRUPA</name>
<evidence type="ECO:0000313" key="2">
    <source>
        <dbReference type="Proteomes" id="UP000278627"/>
    </source>
</evidence>
<accession>A0A0N4TFQ8</accession>
<protein>
    <submittedName>
        <fullName evidence="1 3">Uncharacterized protein</fullName>
    </submittedName>
</protein>
<keyword evidence="2" id="KW-1185">Reference proteome</keyword>
<dbReference type="EMBL" id="UZAD01007275">
    <property type="protein sequence ID" value="VDN88197.1"/>
    <property type="molecule type" value="Genomic_DNA"/>
</dbReference>
<evidence type="ECO:0000313" key="3">
    <source>
        <dbReference type="WBParaSite" id="BPAG_0000704601-mRNA-1"/>
    </source>
</evidence>
<reference evidence="1 2" key="2">
    <citation type="submission" date="2018-11" db="EMBL/GenBank/DDBJ databases">
        <authorList>
            <consortium name="Pathogen Informatics"/>
        </authorList>
    </citation>
    <scope>NUCLEOTIDE SEQUENCE [LARGE SCALE GENOMIC DNA]</scope>
</reference>
<organism evidence="3">
    <name type="scientific">Brugia pahangi</name>
    <name type="common">Filarial nematode worm</name>
    <dbReference type="NCBI Taxonomy" id="6280"/>
    <lineage>
        <taxon>Eukaryota</taxon>
        <taxon>Metazoa</taxon>
        <taxon>Ecdysozoa</taxon>
        <taxon>Nematoda</taxon>
        <taxon>Chromadorea</taxon>
        <taxon>Rhabditida</taxon>
        <taxon>Spirurina</taxon>
        <taxon>Spiruromorpha</taxon>
        <taxon>Filarioidea</taxon>
        <taxon>Onchocercidae</taxon>
        <taxon>Brugia</taxon>
    </lineage>
</organism>
<sequence>MEISNASLWFFGTIRKFQSMNTFHRNLESPHQNWFSMHALLY</sequence>
<dbReference type="WBParaSite" id="BPAG_0000704601-mRNA-1">
    <property type="protein sequence ID" value="BPAG_0000704601-mRNA-1"/>
    <property type="gene ID" value="BPAG_0000704601"/>
</dbReference>
<gene>
    <name evidence="1" type="ORF">BPAG_LOCUS7011</name>
</gene>
<dbReference type="AlphaFoldDB" id="A0A0N4TFQ8"/>
<proteinExistence type="predicted"/>
<reference evidence="3" key="1">
    <citation type="submission" date="2017-02" db="UniProtKB">
        <authorList>
            <consortium name="WormBaseParasite"/>
        </authorList>
    </citation>
    <scope>IDENTIFICATION</scope>
</reference>
<evidence type="ECO:0000313" key="1">
    <source>
        <dbReference type="EMBL" id="VDN88197.1"/>
    </source>
</evidence>